<feature type="domain" description="Beta-lactamase-related" evidence="1">
    <location>
        <begin position="1"/>
        <end position="325"/>
    </location>
</feature>
<gene>
    <name evidence="2" type="ORF">H8S64_16795</name>
</gene>
<dbReference type="InterPro" id="IPR001466">
    <property type="entry name" value="Beta-lactam-related"/>
</dbReference>
<accession>A0ABR7D4B2</accession>
<dbReference type="Gene3D" id="3.40.710.10">
    <property type="entry name" value="DD-peptidase/beta-lactamase superfamily"/>
    <property type="match status" value="1"/>
</dbReference>
<evidence type="ECO:0000313" key="3">
    <source>
        <dbReference type="Proteomes" id="UP000646484"/>
    </source>
</evidence>
<comment type="caution">
    <text evidence="2">The sequence shown here is derived from an EMBL/GenBank/DDBJ whole genome shotgun (WGS) entry which is preliminary data.</text>
</comment>
<dbReference type="SUPFAM" id="SSF56601">
    <property type="entry name" value="beta-lactamase/transpeptidase-like"/>
    <property type="match status" value="1"/>
</dbReference>
<name>A0ABR7D4B2_9BACT</name>
<dbReference type="EMBL" id="JACOOH010000007">
    <property type="protein sequence ID" value="MBC5622753.1"/>
    <property type="molecule type" value="Genomic_DNA"/>
</dbReference>
<dbReference type="InterPro" id="IPR050491">
    <property type="entry name" value="AmpC-like"/>
</dbReference>
<proteinExistence type="predicted"/>
<dbReference type="PANTHER" id="PTHR46825:SF9">
    <property type="entry name" value="BETA-LACTAMASE-RELATED DOMAIN-CONTAINING PROTEIN"/>
    <property type="match status" value="1"/>
</dbReference>
<keyword evidence="3" id="KW-1185">Reference proteome</keyword>
<dbReference type="InterPro" id="IPR012338">
    <property type="entry name" value="Beta-lactam/transpept-like"/>
</dbReference>
<dbReference type="PANTHER" id="PTHR46825">
    <property type="entry name" value="D-ALANYL-D-ALANINE-CARBOXYPEPTIDASE/ENDOPEPTIDASE AMPH"/>
    <property type="match status" value="1"/>
</dbReference>
<sequence>MEELHAIGLSVVVVDKGQIVYNESLGYKSIDTSNGNGKEPLRNGYIFRIASISKTFVATAIFQLIEKGQLALNDDINRYLNFKVSNPKYPEIPITVKMLLSHRSSINDSQGYHSFDHISPRKGKNYQSCYNDYAPGEGYQYCNYNYNLLGAIIEKISGERFDVYIEKYVTGPLNLNCSFNVEQLDSNLLVPLYKYNASTKRFNLMPEAYKSYKDYLNNYRLASYTPLLSPTGGMKISAEDLAKYMIMHIQRGRDNNSRIITKKSEKLIRQVVTPESGYALSFREYKGLISGEILCGQTGGAYGLFSAMIFQPEKKYGFVVITNGCISESADGYQDLHKRVINCLYDNFIRKN</sequence>
<evidence type="ECO:0000313" key="2">
    <source>
        <dbReference type="EMBL" id="MBC5622753.1"/>
    </source>
</evidence>
<reference evidence="2 3" key="1">
    <citation type="submission" date="2020-08" db="EMBL/GenBank/DDBJ databases">
        <title>Genome public.</title>
        <authorList>
            <person name="Liu C."/>
            <person name="Sun Q."/>
        </authorList>
    </citation>
    <scope>NUCLEOTIDE SEQUENCE [LARGE SCALE GENOMIC DNA]</scope>
    <source>
        <strain evidence="2 3">NSJ-56</strain>
    </source>
</reference>
<dbReference type="RefSeq" id="WP_176554840.1">
    <property type="nucleotide sequence ID" value="NZ_JACOOH010000007.1"/>
</dbReference>
<evidence type="ECO:0000259" key="1">
    <source>
        <dbReference type="Pfam" id="PF00144"/>
    </source>
</evidence>
<protein>
    <submittedName>
        <fullName evidence="2">Beta-lactamase family protein</fullName>
    </submittedName>
</protein>
<dbReference type="Pfam" id="PF00144">
    <property type="entry name" value="Beta-lactamase"/>
    <property type="match status" value="1"/>
</dbReference>
<organism evidence="2 3">
    <name type="scientific">Butyricimonas hominis</name>
    <dbReference type="NCBI Taxonomy" id="2763032"/>
    <lineage>
        <taxon>Bacteria</taxon>
        <taxon>Pseudomonadati</taxon>
        <taxon>Bacteroidota</taxon>
        <taxon>Bacteroidia</taxon>
        <taxon>Bacteroidales</taxon>
        <taxon>Odoribacteraceae</taxon>
        <taxon>Butyricimonas</taxon>
    </lineage>
</organism>
<dbReference type="Proteomes" id="UP000646484">
    <property type="component" value="Unassembled WGS sequence"/>
</dbReference>